<dbReference type="Proteomes" id="UP000291338">
    <property type="component" value="Unassembled WGS sequence"/>
</dbReference>
<keyword evidence="2" id="KW-1133">Transmembrane helix</keyword>
<dbReference type="SMART" id="SM00850">
    <property type="entry name" value="LytTR"/>
    <property type="match status" value="1"/>
</dbReference>
<dbReference type="PROSITE" id="PS50930">
    <property type="entry name" value="HTH_LYTTR"/>
    <property type="match status" value="1"/>
</dbReference>
<keyword evidence="2" id="KW-0812">Transmembrane</keyword>
<dbReference type="EMBL" id="PPSX01000006">
    <property type="protein sequence ID" value="RZQ54878.1"/>
    <property type="molecule type" value="Genomic_DNA"/>
</dbReference>
<dbReference type="InterPro" id="IPR007492">
    <property type="entry name" value="LytTR_DNA-bd_dom"/>
</dbReference>
<dbReference type="Gene3D" id="2.40.50.1020">
    <property type="entry name" value="LytTr DNA-binding domain"/>
    <property type="match status" value="1"/>
</dbReference>
<dbReference type="GO" id="GO:0003677">
    <property type="term" value="F:DNA binding"/>
    <property type="evidence" value="ECO:0007669"/>
    <property type="project" value="InterPro"/>
</dbReference>
<protein>
    <recommendedName>
        <fullName evidence="3">HTH LytTR-type domain-containing protein</fullName>
    </recommendedName>
</protein>
<evidence type="ECO:0000256" key="1">
    <source>
        <dbReference type="ARBA" id="ARBA00023012"/>
    </source>
</evidence>
<feature type="transmembrane region" description="Helical" evidence="2">
    <location>
        <begin position="57"/>
        <end position="74"/>
    </location>
</feature>
<feature type="transmembrane region" description="Helical" evidence="2">
    <location>
        <begin position="86"/>
        <end position="105"/>
    </location>
</feature>
<dbReference type="Gene3D" id="1.20.1250.20">
    <property type="entry name" value="MFS general substrate transporter like domains"/>
    <property type="match status" value="1"/>
</dbReference>
<reference evidence="4 5" key="1">
    <citation type="submission" date="2018-01" db="EMBL/GenBank/DDBJ databases">
        <title>Co-occurrence of chitin degradation, pigmentation and bioactivity in marine Pseudoalteromonas.</title>
        <authorList>
            <person name="Paulsen S."/>
            <person name="Gram L."/>
            <person name="Machado H."/>
        </authorList>
    </citation>
    <scope>NUCLEOTIDE SEQUENCE [LARGE SCALE GENOMIC DNA]</scope>
    <source>
        <strain evidence="4 5">S3898</strain>
    </source>
</reference>
<evidence type="ECO:0000256" key="2">
    <source>
        <dbReference type="SAM" id="Phobius"/>
    </source>
</evidence>
<feature type="transmembrane region" description="Helical" evidence="2">
    <location>
        <begin position="24"/>
        <end position="45"/>
    </location>
</feature>
<comment type="caution">
    <text evidence="4">The sequence shown here is derived from an EMBL/GenBank/DDBJ whole genome shotgun (WGS) entry which is preliminary data.</text>
</comment>
<evidence type="ECO:0000259" key="3">
    <source>
        <dbReference type="PROSITE" id="PS50930"/>
    </source>
</evidence>
<proteinExistence type="predicted"/>
<dbReference type="AlphaFoldDB" id="A0A4V2EK76"/>
<sequence length="280" mass="32072">MSLNTQSIEKKQNRHTAQYYGRDFWQFHIAFWGISAFVMFLSGLSQEMGFEIALVRNVLYGVLGFLFTFLFISVFDRFQNKKTLNILLICTILSYLIGTLTTLLINPISASQSGFILWQESWTSWFSGSLNFTLVTLLWCSFYLAFKHGLQFLNGEEAEKVAHAISSMSSVSTFSEFMALERNKKLFLLPVENICVVQGAGDYLEIITDEGNFLKRESLNNMVNMLDPKIFQRVHRSVIVNLHAIDKFEPKGKGDYTLILKSGLHMPASRSYMKNVKSQF</sequence>
<keyword evidence="2" id="KW-0472">Membrane</keyword>
<keyword evidence="1" id="KW-0902">Two-component regulatory system</keyword>
<feature type="domain" description="HTH LytTR-type" evidence="3">
    <location>
        <begin position="178"/>
        <end position="280"/>
    </location>
</feature>
<evidence type="ECO:0000313" key="4">
    <source>
        <dbReference type="EMBL" id="RZQ54878.1"/>
    </source>
</evidence>
<dbReference type="PANTHER" id="PTHR37299:SF1">
    <property type="entry name" value="STAGE 0 SPORULATION PROTEIN A HOMOLOG"/>
    <property type="match status" value="1"/>
</dbReference>
<dbReference type="RefSeq" id="WP_130253879.1">
    <property type="nucleotide sequence ID" value="NZ_PPSX01000006.1"/>
</dbReference>
<evidence type="ECO:0000313" key="5">
    <source>
        <dbReference type="Proteomes" id="UP000291338"/>
    </source>
</evidence>
<dbReference type="PANTHER" id="PTHR37299">
    <property type="entry name" value="TRANSCRIPTIONAL REGULATOR-RELATED"/>
    <property type="match status" value="1"/>
</dbReference>
<dbReference type="InterPro" id="IPR036259">
    <property type="entry name" value="MFS_trans_sf"/>
</dbReference>
<organism evidence="4 5">
    <name type="scientific">Pseudoalteromonas phenolica</name>
    <dbReference type="NCBI Taxonomy" id="161398"/>
    <lineage>
        <taxon>Bacteria</taxon>
        <taxon>Pseudomonadati</taxon>
        <taxon>Pseudomonadota</taxon>
        <taxon>Gammaproteobacteria</taxon>
        <taxon>Alteromonadales</taxon>
        <taxon>Pseudoalteromonadaceae</taxon>
        <taxon>Pseudoalteromonas</taxon>
    </lineage>
</organism>
<dbReference type="InterPro" id="IPR046947">
    <property type="entry name" value="LytR-like"/>
</dbReference>
<name>A0A4V2EK76_9GAMM</name>
<dbReference type="Pfam" id="PF04397">
    <property type="entry name" value="LytTR"/>
    <property type="match status" value="1"/>
</dbReference>
<accession>A0A4V2EK76</accession>
<gene>
    <name evidence="4" type="ORF">C1E23_01490</name>
</gene>
<dbReference type="GO" id="GO:0000156">
    <property type="term" value="F:phosphorelay response regulator activity"/>
    <property type="evidence" value="ECO:0007669"/>
    <property type="project" value="InterPro"/>
</dbReference>
<feature type="transmembrane region" description="Helical" evidence="2">
    <location>
        <begin position="125"/>
        <end position="146"/>
    </location>
</feature>